<keyword evidence="3" id="KW-1185">Reference proteome</keyword>
<evidence type="ECO:0000256" key="1">
    <source>
        <dbReference type="SAM" id="MobiDB-lite"/>
    </source>
</evidence>
<evidence type="ECO:0000313" key="3">
    <source>
        <dbReference type="Proteomes" id="UP000215483"/>
    </source>
</evidence>
<reference evidence="2 3" key="1">
    <citation type="submission" date="2016-07" db="EMBL/GenBank/DDBJ databases">
        <title>Draft genome of Streptomyces diastatochromogenes.</title>
        <authorList>
            <person name="Podduturi R."/>
            <person name="Lukassen M.B."/>
            <person name="Clausen N."/>
            <person name="Nielsen J.L."/>
            <person name="Jorgensen N.O."/>
        </authorList>
    </citation>
    <scope>NUCLEOTIDE SEQUENCE [LARGE SCALE GENOMIC DNA]</scope>
    <source>
        <strain evidence="2 3">DSM 40608</strain>
    </source>
</reference>
<dbReference type="AlphaFoldDB" id="A0A233SBA0"/>
<dbReference type="OrthoDB" id="4336585at2"/>
<dbReference type="PANTHER" id="PTHR35010:SF2">
    <property type="entry name" value="BLL4672 PROTEIN"/>
    <property type="match status" value="1"/>
</dbReference>
<name>A0A233SBA0_STRDA</name>
<dbReference type="Pfam" id="PF13560">
    <property type="entry name" value="HTH_31"/>
    <property type="match status" value="1"/>
</dbReference>
<evidence type="ECO:0000313" key="2">
    <source>
        <dbReference type="EMBL" id="OXY92799.1"/>
    </source>
</evidence>
<accession>A0A233SBA0</accession>
<proteinExistence type="predicted"/>
<dbReference type="Gene3D" id="1.10.260.40">
    <property type="entry name" value="lambda repressor-like DNA-binding domains"/>
    <property type="match status" value="1"/>
</dbReference>
<dbReference type="Proteomes" id="UP000215483">
    <property type="component" value="Unassembled WGS sequence"/>
</dbReference>
<dbReference type="PANTHER" id="PTHR35010">
    <property type="entry name" value="BLL4672 PROTEIN-RELATED"/>
    <property type="match status" value="1"/>
</dbReference>
<organism evidence="2 3">
    <name type="scientific">Streptomyces diastatochromogenes</name>
    <dbReference type="NCBI Taxonomy" id="42236"/>
    <lineage>
        <taxon>Bacteria</taxon>
        <taxon>Bacillati</taxon>
        <taxon>Actinomycetota</taxon>
        <taxon>Actinomycetes</taxon>
        <taxon>Kitasatosporales</taxon>
        <taxon>Streptomycetaceae</taxon>
        <taxon>Streptomyces</taxon>
    </lineage>
</organism>
<sequence>MNSSAHRKELGHFLKAHRAELGPRTVGPPETDRRRRVAGLRRDEVAVLATISTNYYTRLEQGRTPPPRNYDGLRFLSSWAAAQQGG</sequence>
<dbReference type="GO" id="GO:0003677">
    <property type="term" value="F:DNA binding"/>
    <property type="evidence" value="ECO:0007669"/>
    <property type="project" value="InterPro"/>
</dbReference>
<comment type="caution">
    <text evidence="2">The sequence shown here is derived from an EMBL/GenBank/DDBJ whole genome shotgun (WGS) entry which is preliminary data.</text>
</comment>
<gene>
    <name evidence="2" type="ORF">BEK98_25285</name>
</gene>
<dbReference type="EMBL" id="MCGQ01000022">
    <property type="protein sequence ID" value="OXY92799.1"/>
    <property type="molecule type" value="Genomic_DNA"/>
</dbReference>
<protein>
    <recommendedName>
        <fullName evidence="4">Transcriptional regulator</fullName>
    </recommendedName>
</protein>
<feature type="region of interest" description="Disordered" evidence="1">
    <location>
        <begin position="14"/>
        <end position="35"/>
    </location>
</feature>
<evidence type="ECO:0008006" key="4">
    <source>
        <dbReference type="Google" id="ProtNLM"/>
    </source>
</evidence>
<dbReference type="InterPro" id="IPR010982">
    <property type="entry name" value="Lambda_DNA-bd_dom_sf"/>
</dbReference>